<dbReference type="EMBL" id="BAABDK010000021">
    <property type="protein sequence ID" value="GAA4039597.1"/>
    <property type="molecule type" value="Genomic_DNA"/>
</dbReference>
<dbReference type="InterPro" id="IPR003346">
    <property type="entry name" value="Transposase_20"/>
</dbReference>
<dbReference type="NCBIfam" id="NF033542">
    <property type="entry name" value="transpos_IS110"/>
    <property type="match status" value="1"/>
</dbReference>
<dbReference type="Pfam" id="PF01548">
    <property type="entry name" value="DEDD_Tnp_IS110"/>
    <property type="match status" value="1"/>
</dbReference>
<reference evidence="5" key="1">
    <citation type="journal article" date="2019" name="Int. J. Syst. Evol. Microbiol.">
        <title>The Global Catalogue of Microorganisms (GCM) 10K type strain sequencing project: providing services to taxonomists for standard genome sequencing and annotation.</title>
        <authorList>
            <consortium name="The Broad Institute Genomics Platform"/>
            <consortium name="The Broad Institute Genome Sequencing Center for Infectious Disease"/>
            <person name="Wu L."/>
            <person name="Ma J."/>
        </authorList>
    </citation>
    <scope>NUCLEOTIDE SEQUENCE [LARGE SCALE GENOMIC DNA]</scope>
    <source>
        <strain evidence="5">JCM 17225</strain>
    </source>
</reference>
<evidence type="ECO:0000313" key="5">
    <source>
        <dbReference type="Proteomes" id="UP001501469"/>
    </source>
</evidence>
<dbReference type="Pfam" id="PF02371">
    <property type="entry name" value="Transposase_20"/>
    <property type="match status" value="1"/>
</dbReference>
<feature type="domain" description="Transposase IS110-like N-terminal" evidence="2">
    <location>
        <begin position="22"/>
        <end position="142"/>
    </location>
</feature>
<dbReference type="RefSeq" id="WP_345055320.1">
    <property type="nucleotide sequence ID" value="NZ_BAABDK010000021.1"/>
</dbReference>
<dbReference type="PANTHER" id="PTHR33055">
    <property type="entry name" value="TRANSPOSASE FOR INSERTION SEQUENCE ELEMENT IS1111A"/>
    <property type="match status" value="1"/>
</dbReference>
<protein>
    <submittedName>
        <fullName evidence="4">IS110 family transposase</fullName>
    </submittedName>
</protein>
<evidence type="ECO:0000256" key="1">
    <source>
        <dbReference type="SAM" id="Coils"/>
    </source>
</evidence>
<evidence type="ECO:0000313" key="4">
    <source>
        <dbReference type="EMBL" id="GAA4039597.1"/>
    </source>
</evidence>
<proteinExistence type="predicted"/>
<comment type="caution">
    <text evidence="4">The sequence shown here is derived from an EMBL/GenBank/DDBJ whole genome shotgun (WGS) entry which is preliminary data.</text>
</comment>
<evidence type="ECO:0000259" key="3">
    <source>
        <dbReference type="Pfam" id="PF02371"/>
    </source>
</evidence>
<evidence type="ECO:0000259" key="2">
    <source>
        <dbReference type="Pfam" id="PF01548"/>
    </source>
</evidence>
<sequence>MDYIGIDISQDYVDADLPGGVQRLAQDPAGLRALLAAVPAGAVCVLEATGPYGLRLLAALHRAQRPVCVVNPLQVRRFAQSQLRRSKTDRTHAQLLSQFGRAFTPALHAPTALWLTQLQQRQALLDLLKGQRTALGNHQHALAQSPWPDPVSTRALEAELDRLDQQVADLEKSLARDARAQCGADYARLQTIPGVGPRVALALLLAGPGLRAFAGWRQAVAYAGLCPRHYASGTSVRGRPRLSKLGDGRLRKLLYLGAWSASRANPACQALYQRLLERGKAKPQALCAVAARLLRQAWALLTHERDFDPHFHLALA</sequence>
<keyword evidence="1" id="KW-0175">Coiled coil</keyword>
<keyword evidence="5" id="KW-1185">Reference proteome</keyword>
<accession>A0ABP7UB58</accession>
<dbReference type="InterPro" id="IPR002525">
    <property type="entry name" value="Transp_IS110-like_N"/>
</dbReference>
<dbReference type="Proteomes" id="UP001501469">
    <property type="component" value="Unassembled WGS sequence"/>
</dbReference>
<feature type="domain" description="Transposase IS116/IS110/IS902 C-terminal" evidence="3">
    <location>
        <begin position="187"/>
        <end position="273"/>
    </location>
</feature>
<dbReference type="PANTHER" id="PTHR33055:SF3">
    <property type="entry name" value="PUTATIVE TRANSPOSASE FOR IS117-RELATED"/>
    <property type="match status" value="1"/>
</dbReference>
<gene>
    <name evidence="4" type="ORF">GCM10022409_26630</name>
</gene>
<dbReference type="InterPro" id="IPR047650">
    <property type="entry name" value="Transpos_IS110"/>
</dbReference>
<organism evidence="4 5">
    <name type="scientific">Hymenobacter glaciei</name>
    <dbReference type="NCBI Taxonomy" id="877209"/>
    <lineage>
        <taxon>Bacteria</taxon>
        <taxon>Pseudomonadati</taxon>
        <taxon>Bacteroidota</taxon>
        <taxon>Cytophagia</taxon>
        <taxon>Cytophagales</taxon>
        <taxon>Hymenobacteraceae</taxon>
        <taxon>Hymenobacter</taxon>
    </lineage>
</organism>
<name>A0ABP7UB58_9BACT</name>
<feature type="coiled-coil region" evidence="1">
    <location>
        <begin position="153"/>
        <end position="180"/>
    </location>
</feature>